<evidence type="ECO:0000313" key="2">
    <source>
        <dbReference type="Proteomes" id="UP000650424"/>
    </source>
</evidence>
<dbReference type="Proteomes" id="UP000650424">
    <property type="component" value="Unassembled WGS sequence"/>
</dbReference>
<sequence length="82" mass="9319">MNPIQANKLLLSKWTAVQVVAKQKHFLVSKVYLPLAKEGQDGQAASHTAIEFVELEAVYTKAKRKIAWKELADITLWKQGWL</sequence>
<dbReference type="InterPro" id="IPR012663">
    <property type="entry name" value="CHP02450_Tryp"/>
</dbReference>
<proteinExistence type="predicted"/>
<gene>
    <name evidence="1" type="ORF">H8L32_20730</name>
</gene>
<protein>
    <submittedName>
        <fullName evidence="1">TIGR02450 family Trp-rich protein</fullName>
    </submittedName>
</protein>
<comment type="caution">
    <text evidence="1">The sequence shown here is derived from an EMBL/GenBank/DDBJ whole genome shotgun (WGS) entry which is preliminary data.</text>
</comment>
<dbReference type="Pfam" id="PF09493">
    <property type="entry name" value="DUF2389"/>
    <property type="match status" value="1"/>
</dbReference>
<organism evidence="1 2">
    <name type="scientific">Undibacterium hunanense</name>
    <dbReference type="NCBI Taxonomy" id="2762292"/>
    <lineage>
        <taxon>Bacteria</taxon>
        <taxon>Pseudomonadati</taxon>
        <taxon>Pseudomonadota</taxon>
        <taxon>Betaproteobacteria</taxon>
        <taxon>Burkholderiales</taxon>
        <taxon>Oxalobacteraceae</taxon>
        <taxon>Undibacterium</taxon>
    </lineage>
</organism>
<evidence type="ECO:0000313" key="1">
    <source>
        <dbReference type="EMBL" id="MBC3919908.1"/>
    </source>
</evidence>
<dbReference type="EMBL" id="JACOGF010000012">
    <property type="protein sequence ID" value="MBC3919908.1"/>
    <property type="molecule type" value="Genomic_DNA"/>
</dbReference>
<keyword evidence="2" id="KW-1185">Reference proteome</keyword>
<name>A0ABR6ZVM1_9BURK</name>
<dbReference type="RefSeq" id="WP_186949173.1">
    <property type="nucleotide sequence ID" value="NZ_JACOGF010000012.1"/>
</dbReference>
<reference evidence="1 2" key="1">
    <citation type="submission" date="2020-08" db="EMBL/GenBank/DDBJ databases">
        <title>Novel species isolated from subtropical streams in China.</title>
        <authorList>
            <person name="Lu H."/>
        </authorList>
    </citation>
    <scope>NUCLEOTIDE SEQUENCE [LARGE SCALE GENOMIC DNA]</scope>
    <source>
        <strain evidence="1 2">CY18W</strain>
    </source>
</reference>
<accession>A0ABR6ZVM1</accession>